<feature type="domain" description="GDP-fucose pyrophosphorylase" evidence="3">
    <location>
        <begin position="116"/>
        <end position="460"/>
    </location>
</feature>
<dbReference type="AlphaFoldDB" id="A0AAV5TUS3"/>
<evidence type="ECO:0000256" key="2">
    <source>
        <dbReference type="ARBA" id="ARBA00022741"/>
    </source>
</evidence>
<feature type="non-terminal residue" evidence="4">
    <location>
        <position position="462"/>
    </location>
</feature>
<protein>
    <recommendedName>
        <fullName evidence="3">GDP-fucose pyrophosphorylase domain-containing protein</fullName>
    </recommendedName>
</protein>
<keyword evidence="2" id="KW-0547">Nucleotide-binding</keyword>
<feature type="non-terminal residue" evidence="4">
    <location>
        <position position="1"/>
    </location>
</feature>
<dbReference type="Pfam" id="PF07959">
    <property type="entry name" value="Fucose_pyrophosphorylase"/>
    <property type="match status" value="1"/>
</dbReference>
<name>A0AAV5TUS3_9BILA</name>
<dbReference type="InterPro" id="IPR012887">
    <property type="entry name" value="GDP_fucose_pyrophosphorylase"/>
</dbReference>
<proteinExistence type="predicted"/>
<evidence type="ECO:0000256" key="1">
    <source>
        <dbReference type="ARBA" id="ARBA00022679"/>
    </source>
</evidence>
<keyword evidence="1" id="KW-0808">Transferase</keyword>
<evidence type="ECO:0000313" key="4">
    <source>
        <dbReference type="EMBL" id="GMS98016.1"/>
    </source>
</evidence>
<dbReference type="PANTHER" id="PTHR15045">
    <property type="entry name" value="FUCOSE-1-PHOSPHATE GUANYLYLTRANSFERASE"/>
    <property type="match status" value="1"/>
</dbReference>
<comment type="caution">
    <text evidence="4">The sequence shown here is derived from an EMBL/GenBank/DDBJ whole genome shotgun (WGS) entry which is preliminary data.</text>
</comment>
<dbReference type="GO" id="GO:0000166">
    <property type="term" value="F:nucleotide binding"/>
    <property type="evidence" value="ECO:0007669"/>
    <property type="project" value="UniProtKB-KW"/>
</dbReference>
<dbReference type="Proteomes" id="UP001432027">
    <property type="component" value="Unassembled WGS sequence"/>
</dbReference>
<dbReference type="EMBL" id="BTSX01000005">
    <property type="protein sequence ID" value="GMS98016.1"/>
    <property type="molecule type" value="Genomic_DNA"/>
</dbReference>
<accession>A0AAV5TUS3</accession>
<evidence type="ECO:0000313" key="5">
    <source>
        <dbReference type="Proteomes" id="UP001432027"/>
    </source>
</evidence>
<keyword evidence="5" id="KW-1185">Reference proteome</keyword>
<dbReference type="PANTHER" id="PTHR15045:SF1">
    <property type="entry name" value="FUCOSE-1-PHOSPHATE GUANYLYLTRANSFERASE"/>
    <property type="match status" value="1"/>
</dbReference>
<organism evidence="4 5">
    <name type="scientific">Pristionchus entomophagus</name>
    <dbReference type="NCBI Taxonomy" id="358040"/>
    <lineage>
        <taxon>Eukaryota</taxon>
        <taxon>Metazoa</taxon>
        <taxon>Ecdysozoa</taxon>
        <taxon>Nematoda</taxon>
        <taxon>Chromadorea</taxon>
        <taxon>Rhabditida</taxon>
        <taxon>Rhabditina</taxon>
        <taxon>Diplogasteromorpha</taxon>
        <taxon>Diplogasteroidea</taxon>
        <taxon>Neodiplogasteridae</taxon>
        <taxon>Pristionchus</taxon>
    </lineage>
</organism>
<gene>
    <name evidence="4" type="ORF">PENTCL1PPCAC_20191</name>
</gene>
<dbReference type="GO" id="GO:0042350">
    <property type="term" value="P:GDP-L-fucose biosynthetic process"/>
    <property type="evidence" value="ECO:0007669"/>
    <property type="project" value="UniProtKB-ARBA"/>
</dbReference>
<sequence>RLDDAMPYCIDAGRSTGEEAAAFLTFAREKIARDYAGPDPAHAPSIPKWDCLIITANDEQQKRIFELQLVDVPWRDYANKCFVVADPPGVRAGSGGASIWVLKQNREHKYFDSGDKVYLIHSGGQSKQAPHHSTGGKIFMTMPDGEAILRWKLNGYKSLPPLLRPGIFIDPADALVSLPDDMEPIGADTHLFLPMHRSNGFVAINQGVFFVNKRTGELERIVQKPQKKVLETEMSASPAAGAWFFTTAACFISASCVRRLDQLVVDNCPVEAERCIFGDFLRSVGSKGVKEPEGELDFDGLDLEEMRSRYKTHRWNLCLESCFRDAKIQLIDCDAQSFYHFGTIEEAGMHLNYLSRAVLKIPLLPLNSTWAYKVGYKERRATKKNEYSIVECCNLPSNPHTVVGHSAVVSNCYVGRNKNGQKINIPDEVVVYSTPVDREGRKGWVTVVVGKAEDLTKSYDRD</sequence>
<dbReference type="GO" id="GO:0016772">
    <property type="term" value="F:transferase activity, transferring phosphorus-containing groups"/>
    <property type="evidence" value="ECO:0007669"/>
    <property type="project" value="InterPro"/>
</dbReference>
<reference evidence="4" key="1">
    <citation type="submission" date="2023-10" db="EMBL/GenBank/DDBJ databases">
        <title>Genome assembly of Pristionchus species.</title>
        <authorList>
            <person name="Yoshida K."/>
            <person name="Sommer R.J."/>
        </authorList>
    </citation>
    <scope>NUCLEOTIDE SEQUENCE</scope>
    <source>
        <strain evidence="4">RS0144</strain>
    </source>
</reference>
<evidence type="ECO:0000259" key="3">
    <source>
        <dbReference type="Pfam" id="PF07959"/>
    </source>
</evidence>